<evidence type="ECO:0000256" key="5">
    <source>
        <dbReference type="ARBA" id="ARBA00023136"/>
    </source>
</evidence>
<dbReference type="InterPro" id="IPR046953">
    <property type="entry name" value="Spore_GerAC-like_C"/>
</dbReference>
<dbReference type="PANTHER" id="PTHR35789">
    <property type="entry name" value="SPORE GERMINATION PROTEIN B3"/>
    <property type="match status" value="1"/>
</dbReference>
<dbReference type="Proteomes" id="UP001596109">
    <property type="component" value="Unassembled WGS sequence"/>
</dbReference>
<dbReference type="EMBL" id="JBHSNO010000015">
    <property type="protein sequence ID" value="MFC5591173.1"/>
    <property type="molecule type" value="Genomic_DNA"/>
</dbReference>
<keyword evidence="4" id="KW-0732">Signal</keyword>
<evidence type="ECO:0000256" key="7">
    <source>
        <dbReference type="ARBA" id="ARBA00023288"/>
    </source>
</evidence>
<comment type="similarity">
    <text evidence="2">Belongs to the GerABKC lipoprotein family.</text>
</comment>
<organism evidence="10 11">
    <name type="scientific">Sporosarcina soli</name>
    <dbReference type="NCBI Taxonomy" id="334736"/>
    <lineage>
        <taxon>Bacteria</taxon>
        <taxon>Bacillati</taxon>
        <taxon>Bacillota</taxon>
        <taxon>Bacilli</taxon>
        <taxon>Bacillales</taxon>
        <taxon>Caryophanaceae</taxon>
        <taxon>Sporosarcina</taxon>
    </lineage>
</organism>
<feature type="domain" description="Spore germination GerAC-like C-terminal" evidence="8">
    <location>
        <begin position="196"/>
        <end position="370"/>
    </location>
</feature>
<evidence type="ECO:0000313" key="11">
    <source>
        <dbReference type="Proteomes" id="UP001596109"/>
    </source>
</evidence>
<keyword evidence="5" id="KW-0472">Membrane</keyword>
<evidence type="ECO:0000256" key="3">
    <source>
        <dbReference type="ARBA" id="ARBA00022544"/>
    </source>
</evidence>
<evidence type="ECO:0000256" key="1">
    <source>
        <dbReference type="ARBA" id="ARBA00004635"/>
    </source>
</evidence>
<proteinExistence type="inferred from homology"/>
<feature type="domain" description="Spore germination protein N-terminal" evidence="9">
    <location>
        <begin position="23"/>
        <end position="187"/>
    </location>
</feature>
<evidence type="ECO:0000313" key="10">
    <source>
        <dbReference type="EMBL" id="MFC5591173.1"/>
    </source>
</evidence>
<dbReference type="RefSeq" id="WP_381438622.1">
    <property type="nucleotide sequence ID" value="NZ_JBHSNO010000015.1"/>
</dbReference>
<keyword evidence="3" id="KW-0309">Germination</keyword>
<keyword evidence="7" id="KW-0449">Lipoprotein</keyword>
<dbReference type="PANTHER" id="PTHR35789:SF1">
    <property type="entry name" value="SPORE GERMINATION PROTEIN B3"/>
    <property type="match status" value="1"/>
</dbReference>
<keyword evidence="6" id="KW-0564">Palmitate</keyword>
<dbReference type="NCBIfam" id="TIGR02887">
    <property type="entry name" value="spore_ger_x_C"/>
    <property type="match status" value="1"/>
</dbReference>
<dbReference type="InterPro" id="IPR057336">
    <property type="entry name" value="GerAC_N"/>
</dbReference>
<protein>
    <submittedName>
        <fullName evidence="10">Ger(X)C family spore germination protein</fullName>
    </submittedName>
</protein>
<dbReference type="PROSITE" id="PS51257">
    <property type="entry name" value="PROKAR_LIPOPROTEIN"/>
    <property type="match status" value="1"/>
</dbReference>
<evidence type="ECO:0000256" key="4">
    <source>
        <dbReference type="ARBA" id="ARBA00022729"/>
    </source>
</evidence>
<comment type="subcellular location">
    <subcellularLocation>
        <location evidence="1">Membrane</location>
        <topology evidence="1">Lipid-anchor</topology>
    </subcellularLocation>
</comment>
<dbReference type="InterPro" id="IPR038501">
    <property type="entry name" value="Spore_GerAC_C_sf"/>
</dbReference>
<accession>A0ABW0TQS8</accession>
<dbReference type="InterPro" id="IPR008844">
    <property type="entry name" value="Spore_GerAC-like"/>
</dbReference>
<gene>
    <name evidence="10" type="ORF">ACFPRA_20025</name>
</gene>
<sequence length="373" mass="41937">MKKICFLGSLFLCVGLVGCAETKLLERVGLTTLIGYDLGKEDGVETTAVVRQVGSELQSRVAIITAENKTSQGTRAKINRRAAEKVMAGQMRGILFGEAFAQEGIAHYLDTFSKNNELSGEVLLAVVEGETRPLIEFPYPNIDDIGEHIYKLLDQNIESEQVVSSTIHEVTRDYFSVGRDIVVPILKRDQELVEISGIALFRKDKMIGKLSVDESFYVRLLRDNYNAGVFETEMKGEDVPASLLKDPPEEINLVFDPIKTRKKVKLVNSKTPEFDVQISVQARLIEVKPTINIGEVKEAKELEKAIADDLSKELKRIIARCQELDSDIFGFGEFYKSSVHRSELTEEQWHVMFKDMKVNVDIDVTLLRSGVFE</sequence>
<evidence type="ECO:0000259" key="9">
    <source>
        <dbReference type="Pfam" id="PF25198"/>
    </source>
</evidence>
<dbReference type="Pfam" id="PF25198">
    <property type="entry name" value="Spore_GerAC_N"/>
    <property type="match status" value="1"/>
</dbReference>
<comment type="caution">
    <text evidence="10">The sequence shown here is derived from an EMBL/GenBank/DDBJ whole genome shotgun (WGS) entry which is preliminary data.</text>
</comment>
<reference evidence="11" key="1">
    <citation type="journal article" date="2019" name="Int. J. Syst. Evol. Microbiol.">
        <title>The Global Catalogue of Microorganisms (GCM) 10K type strain sequencing project: providing services to taxonomists for standard genome sequencing and annotation.</title>
        <authorList>
            <consortium name="The Broad Institute Genomics Platform"/>
            <consortium name="The Broad Institute Genome Sequencing Center for Infectious Disease"/>
            <person name="Wu L."/>
            <person name="Ma J."/>
        </authorList>
    </citation>
    <scope>NUCLEOTIDE SEQUENCE [LARGE SCALE GENOMIC DNA]</scope>
    <source>
        <strain evidence="11">CGMCC 4.1434</strain>
    </source>
</reference>
<keyword evidence="11" id="KW-1185">Reference proteome</keyword>
<evidence type="ECO:0000259" key="8">
    <source>
        <dbReference type="Pfam" id="PF05504"/>
    </source>
</evidence>
<evidence type="ECO:0000256" key="2">
    <source>
        <dbReference type="ARBA" id="ARBA00007886"/>
    </source>
</evidence>
<evidence type="ECO:0000256" key="6">
    <source>
        <dbReference type="ARBA" id="ARBA00023139"/>
    </source>
</evidence>
<dbReference type="Pfam" id="PF05504">
    <property type="entry name" value="Spore_GerAC"/>
    <property type="match status" value="1"/>
</dbReference>
<dbReference type="Gene3D" id="3.30.300.210">
    <property type="entry name" value="Nutrient germinant receptor protein C, domain 3"/>
    <property type="match status" value="1"/>
</dbReference>
<name>A0ABW0TQS8_9BACL</name>